<dbReference type="CDD" id="cd07716">
    <property type="entry name" value="RNaseZ_short-form-like_MBL-fold"/>
    <property type="match status" value="1"/>
</dbReference>
<organism evidence="3 4">
    <name type="scientific">Metabacillus halosaccharovorans</name>
    <dbReference type="NCBI Taxonomy" id="930124"/>
    <lineage>
        <taxon>Bacteria</taxon>
        <taxon>Bacillati</taxon>
        <taxon>Bacillota</taxon>
        <taxon>Bacilli</taxon>
        <taxon>Bacillales</taxon>
        <taxon>Bacillaceae</taxon>
        <taxon>Metabacillus</taxon>
    </lineage>
</organism>
<evidence type="ECO:0000313" key="4">
    <source>
        <dbReference type="Proteomes" id="UP001526147"/>
    </source>
</evidence>
<dbReference type="SUPFAM" id="SSF56281">
    <property type="entry name" value="Metallo-hydrolase/oxidoreductase"/>
    <property type="match status" value="1"/>
</dbReference>
<keyword evidence="1" id="KW-0862">Zinc</keyword>
<keyword evidence="4" id="KW-1185">Reference proteome</keyword>
<dbReference type="EMBL" id="JAOYEY010000044">
    <property type="protein sequence ID" value="MCV9887143.1"/>
    <property type="molecule type" value="Genomic_DNA"/>
</dbReference>
<dbReference type="InterPro" id="IPR001279">
    <property type="entry name" value="Metallo-B-lactamas"/>
</dbReference>
<dbReference type="Proteomes" id="UP001526147">
    <property type="component" value="Unassembled WGS sequence"/>
</dbReference>
<gene>
    <name evidence="3" type="ORF">OIH86_16005</name>
</gene>
<comment type="caution">
    <text evidence="3">The sequence shown here is derived from an EMBL/GenBank/DDBJ whole genome shotgun (WGS) entry which is preliminary data.</text>
</comment>
<protein>
    <submittedName>
        <fullName evidence="3">MBL fold metallo-hydrolase</fullName>
    </submittedName>
</protein>
<name>A0ABT3DJB4_9BACI</name>
<evidence type="ECO:0000259" key="2">
    <source>
        <dbReference type="SMART" id="SM00849"/>
    </source>
</evidence>
<dbReference type="PANTHER" id="PTHR46018">
    <property type="entry name" value="ZINC PHOSPHODIESTERASE ELAC PROTEIN 1"/>
    <property type="match status" value="1"/>
</dbReference>
<reference evidence="3 4" key="1">
    <citation type="submission" date="2022-10" db="EMBL/GenBank/DDBJ databases">
        <title>Draft genome assembly of moderately radiation resistant bacterium Metabacillus halosaccharovorans.</title>
        <authorList>
            <person name="Pal S."/>
            <person name="Gopinathan A."/>
        </authorList>
    </citation>
    <scope>NUCLEOTIDE SEQUENCE [LARGE SCALE GENOMIC DNA]</scope>
    <source>
        <strain evidence="3 4">VITHBRA001</strain>
    </source>
</reference>
<evidence type="ECO:0000313" key="3">
    <source>
        <dbReference type="EMBL" id="MCV9887143.1"/>
    </source>
</evidence>
<proteinExistence type="predicted"/>
<dbReference type="SMART" id="SM00849">
    <property type="entry name" value="Lactamase_B"/>
    <property type="match status" value="1"/>
</dbReference>
<dbReference type="Pfam" id="PF12706">
    <property type="entry name" value="Lactamase_B_2"/>
    <property type="match status" value="1"/>
</dbReference>
<dbReference type="Gene3D" id="3.60.15.10">
    <property type="entry name" value="Ribonuclease Z/Hydroxyacylglutathione hydrolase-like"/>
    <property type="match status" value="1"/>
</dbReference>
<sequence>MEVTVIGYWGGFPNAGGATSGYLFESNGFRLLIDCGSAVLSKLQQTISIDQLDAVVLSHYHHDHVADIGPLQYGCYVTGLIHNRKKTLPIYGHDLDQAAYRKLTYKNATIGIVYKETEVLEVGPFSITFLRTTHPVPCFAMKITDHVSTVIYTADTSYQDNFIPFSSNADLLISECSLYSHQDGKSAGHMNSAEVGQLAHKAKAKQLLLTHLPHFGNHADLVAQANEQYKGKISLASTGFVWSSEE</sequence>
<dbReference type="RefSeq" id="WP_264143583.1">
    <property type="nucleotide sequence ID" value="NZ_JAOYEY010000044.1"/>
</dbReference>
<feature type="domain" description="Metallo-beta-lactamase" evidence="2">
    <location>
        <begin position="18"/>
        <end position="211"/>
    </location>
</feature>
<accession>A0ABT3DJB4</accession>
<evidence type="ECO:0000256" key="1">
    <source>
        <dbReference type="ARBA" id="ARBA00022833"/>
    </source>
</evidence>
<dbReference type="InterPro" id="IPR036866">
    <property type="entry name" value="RibonucZ/Hydroxyglut_hydro"/>
</dbReference>
<dbReference type="PANTHER" id="PTHR46018:SF4">
    <property type="entry name" value="METALLO-HYDROLASE YHFI-RELATED"/>
    <property type="match status" value="1"/>
</dbReference>